<evidence type="ECO:0000256" key="1">
    <source>
        <dbReference type="SAM" id="Phobius"/>
    </source>
</evidence>
<organism evidence="2 3">
    <name type="scientific">Eiseniibacteriota bacterium</name>
    <dbReference type="NCBI Taxonomy" id="2212470"/>
    <lineage>
        <taxon>Bacteria</taxon>
        <taxon>Candidatus Eiseniibacteriota</taxon>
    </lineage>
</organism>
<dbReference type="Pfam" id="PF07963">
    <property type="entry name" value="N_methyl"/>
    <property type="match status" value="1"/>
</dbReference>
<accession>A0A938BM59</accession>
<protein>
    <submittedName>
        <fullName evidence="2">Prepilin-type N-terminal cleavage/methylation domain-containing protein</fullName>
    </submittedName>
</protein>
<keyword evidence="1" id="KW-1133">Transmembrane helix</keyword>
<sequence>MRRSRHPRARRGERGFSLLEVLVAAFLLLIVFFGLAQFYMRGRRQMMYEEDRRRATAVAQARLDGIRREYSYDRLSVMDGTGLTPTDTTYTVDSRRFTVAHVVTKGVPETEATTFRITVTWRAAVGAAQVTRSHVTTTIYGRGLP</sequence>
<reference evidence="2" key="1">
    <citation type="submission" date="2019-03" db="EMBL/GenBank/DDBJ databases">
        <title>Lake Tanganyika Metagenome-Assembled Genomes (MAGs).</title>
        <authorList>
            <person name="Tran P."/>
        </authorList>
    </citation>
    <scope>NUCLEOTIDE SEQUENCE</scope>
    <source>
        <strain evidence="2">M_DeepCast_400m_m2_100</strain>
    </source>
</reference>
<dbReference type="NCBIfam" id="TIGR02532">
    <property type="entry name" value="IV_pilin_GFxxxE"/>
    <property type="match status" value="1"/>
</dbReference>
<dbReference type="InterPro" id="IPR012902">
    <property type="entry name" value="N_methyl_site"/>
</dbReference>
<gene>
    <name evidence="2" type="ORF">FJY75_07585</name>
</gene>
<dbReference type="Proteomes" id="UP000748308">
    <property type="component" value="Unassembled WGS sequence"/>
</dbReference>
<feature type="transmembrane region" description="Helical" evidence="1">
    <location>
        <begin position="21"/>
        <end position="40"/>
    </location>
</feature>
<proteinExistence type="predicted"/>
<evidence type="ECO:0000313" key="2">
    <source>
        <dbReference type="EMBL" id="MBM3317699.1"/>
    </source>
</evidence>
<comment type="caution">
    <text evidence="2">The sequence shown here is derived from an EMBL/GenBank/DDBJ whole genome shotgun (WGS) entry which is preliminary data.</text>
</comment>
<name>A0A938BM59_UNCEI</name>
<keyword evidence="1" id="KW-0812">Transmembrane</keyword>
<dbReference type="EMBL" id="VGIY01000170">
    <property type="protein sequence ID" value="MBM3317699.1"/>
    <property type="molecule type" value="Genomic_DNA"/>
</dbReference>
<dbReference type="AlphaFoldDB" id="A0A938BM59"/>
<keyword evidence="1" id="KW-0472">Membrane</keyword>
<evidence type="ECO:0000313" key="3">
    <source>
        <dbReference type="Proteomes" id="UP000748308"/>
    </source>
</evidence>